<dbReference type="Proteomes" id="UP001209570">
    <property type="component" value="Unassembled WGS sequence"/>
</dbReference>
<reference evidence="2" key="1">
    <citation type="submission" date="2021-12" db="EMBL/GenBank/DDBJ databases">
        <title>Prjna785345.</title>
        <authorList>
            <person name="Rujirawat T."/>
            <person name="Krajaejun T."/>
        </authorList>
    </citation>
    <scope>NUCLEOTIDE SEQUENCE</scope>
    <source>
        <strain evidence="2">Pi057C3</strain>
    </source>
</reference>
<organism evidence="2 3">
    <name type="scientific">Pythium insidiosum</name>
    <name type="common">Pythiosis disease agent</name>
    <dbReference type="NCBI Taxonomy" id="114742"/>
    <lineage>
        <taxon>Eukaryota</taxon>
        <taxon>Sar</taxon>
        <taxon>Stramenopiles</taxon>
        <taxon>Oomycota</taxon>
        <taxon>Peronosporomycetes</taxon>
        <taxon>Pythiales</taxon>
        <taxon>Pythiaceae</taxon>
        <taxon>Pythium</taxon>
    </lineage>
</organism>
<evidence type="ECO:0000313" key="3">
    <source>
        <dbReference type="Proteomes" id="UP001209570"/>
    </source>
</evidence>
<evidence type="ECO:0000256" key="1">
    <source>
        <dbReference type="ARBA" id="ARBA00005437"/>
    </source>
</evidence>
<proteinExistence type="inferred from homology"/>
<dbReference type="Gene3D" id="2.40.160.200">
    <property type="entry name" value="LURP1-related"/>
    <property type="match status" value="1"/>
</dbReference>
<dbReference type="SUPFAM" id="SSF54518">
    <property type="entry name" value="Tubby C-terminal domain-like"/>
    <property type="match status" value="1"/>
</dbReference>
<accession>A0AAD5L6C2</accession>
<dbReference type="InterPro" id="IPR038595">
    <property type="entry name" value="LOR_sf"/>
</dbReference>
<dbReference type="EMBL" id="JAKCXM010002858">
    <property type="protein sequence ID" value="KAJ0389929.1"/>
    <property type="molecule type" value="Genomic_DNA"/>
</dbReference>
<sequence>MGNSLPDLVKQSGLPDTVSRRFVFNHPVAIDLPRNIWSHTQNNPLEIRASDSGKTLFMVSPAHPDGGARTLLDGQGTPVVAMEGYTLARELATYILLPPTHTGADRKKPLCHIETCFLPMQKQFEIEMEDPVTGKFVVFQMAGNWANREVYFYRKDPGLAALRSQDYCMARVYPNKKLKKQAKKEGRDPPYTLDVAPGVDVALMLLVCAALDEEIVKRKNDAYVVGKDETTQQLMCRHHAIPDKDVRPHRQAQWLARSEVGGLLGG</sequence>
<comment type="caution">
    <text evidence="2">The sequence shown here is derived from an EMBL/GenBank/DDBJ whole genome shotgun (WGS) entry which is preliminary data.</text>
</comment>
<dbReference type="InterPro" id="IPR025659">
    <property type="entry name" value="Tubby-like_C"/>
</dbReference>
<comment type="similarity">
    <text evidence="1">Belongs to the LOR family.</text>
</comment>
<evidence type="ECO:0000313" key="2">
    <source>
        <dbReference type="EMBL" id="KAJ0389929.1"/>
    </source>
</evidence>
<name>A0AAD5L6C2_PYTIN</name>
<dbReference type="Pfam" id="PF04525">
    <property type="entry name" value="LOR"/>
    <property type="match status" value="1"/>
</dbReference>
<dbReference type="InterPro" id="IPR007612">
    <property type="entry name" value="LOR"/>
</dbReference>
<keyword evidence="3" id="KW-1185">Reference proteome</keyword>
<gene>
    <name evidence="2" type="ORF">P43SY_011385</name>
</gene>
<dbReference type="AlphaFoldDB" id="A0AAD5L6C2"/>
<protein>
    <submittedName>
        <fullName evidence="2">Uncharacterized protein</fullName>
    </submittedName>
</protein>